<dbReference type="InterPro" id="IPR050320">
    <property type="entry name" value="N5-glutamine_MTase"/>
</dbReference>
<dbReference type="InterPro" id="IPR040758">
    <property type="entry name" value="PrmC_N"/>
</dbReference>
<dbReference type="InterPro" id="IPR019874">
    <property type="entry name" value="RF_methyltr_PrmC"/>
</dbReference>
<dbReference type="Pfam" id="PF05175">
    <property type="entry name" value="MTS"/>
    <property type="match status" value="1"/>
</dbReference>
<dbReference type="SUPFAM" id="SSF53335">
    <property type="entry name" value="S-adenosyl-L-methionine-dependent methyltransferases"/>
    <property type="match status" value="1"/>
</dbReference>
<dbReference type="PANTHER" id="PTHR18895">
    <property type="entry name" value="HEMK METHYLTRANSFERASE"/>
    <property type="match status" value="1"/>
</dbReference>
<name>A0ABY0V8B1_9ACTO</name>
<evidence type="ECO:0000256" key="1">
    <source>
        <dbReference type="ARBA" id="ARBA00012771"/>
    </source>
</evidence>
<protein>
    <recommendedName>
        <fullName evidence="1">peptide chain release factor N(5)-glutamine methyltransferase</fullName>
        <ecNumber evidence="1">2.1.1.297</ecNumber>
    </recommendedName>
</protein>
<dbReference type="InterPro" id="IPR007848">
    <property type="entry name" value="Small_mtfrase_dom"/>
</dbReference>
<evidence type="ECO:0000259" key="6">
    <source>
        <dbReference type="Pfam" id="PF05175"/>
    </source>
</evidence>
<dbReference type="GO" id="GO:0032259">
    <property type="term" value="P:methylation"/>
    <property type="evidence" value="ECO:0007669"/>
    <property type="project" value="UniProtKB-KW"/>
</dbReference>
<keyword evidence="2 8" id="KW-0489">Methyltransferase</keyword>
<feature type="domain" description="Release factor glutamine methyltransferase N-terminal" evidence="7">
    <location>
        <begin position="21"/>
        <end position="90"/>
    </location>
</feature>
<dbReference type="InterPro" id="IPR002052">
    <property type="entry name" value="DNA_methylase_N6_adenine_CS"/>
</dbReference>
<evidence type="ECO:0000256" key="5">
    <source>
        <dbReference type="ARBA" id="ARBA00048391"/>
    </source>
</evidence>
<accession>A0ABY0V8B1</accession>
<feature type="domain" description="Methyltransferase small" evidence="6">
    <location>
        <begin position="129"/>
        <end position="214"/>
    </location>
</feature>
<dbReference type="Pfam" id="PF17827">
    <property type="entry name" value="PrmC_N"/>
    <property type="match status" value="1"/>
</dbReference>
<dbReference type="GO" id="GO:0008168">
    <property type="term" value="F:methyltransferase activity"/>
    <property type="evidence" value="ECO:0007669"/>
    <property type="project" value="UniProtKB-KW"/>
</dbReference>
<gene>
    <name evidence="8" type="ORF">SAMN04489714_1358</name>
</gene>
<reference evidence="8 9" key="1">
    <citation type="submission" date="2016-10" db="EMBL/GenBank/DDBJ databases">
        <authorList>
            <person name="Varghese N."/>
            <person name="Submissions S."/>
        </authorList>
    </citation>
    <scope>NUCLEOTIDE SEQUENCE [LARGE SCALE GENOMIC DNA]</scope>
    <source>
        <strain evidence="8 9">DSM 9169</strain>
    </source>
</reference>
<dbReference type="EC" id="2.1.1.297" evidence="1"/>
<dbReference type="Gene3D" id="1.10.8.10">
    <property type="entry name" value="DNA helicase RuvA subunit, C-terminal domain"/>
    <property type="match status" value="1"/>
</dbReference>
<keyword evidence="9" id="KW-1185">Reference proteome</keyword>
<dbReference type="RefSeq" id="WP_070726427.1">
    <property type="nucleotide sequence ID" value="NZ_LT629792.1"/>
</dbReference>
<proteinExistence type="predicted"/>
<evidence type="ECO:0000256" key="4">
    <source>
        <dbReference type="ARBA" id="ARBA00022691"/>
    </source>
</evidence>
<dbReference type="NCBIfam" id="TIGR00536">
    <property type="entry name" value="hemK_fam"/>
    <property type="match status" value="1"/>
</dbReference>
<dbReference type="EMBL" id="LT629792">
    <property type="protein sequence ID" value="SDT97523.1"/>
    <property type="molecule type" value="Genomic_DNA"/>
</dbReference>
<dbReference type="Proteomes" id="UP000198976">
    <property type="component" value="Chromosome I"/>
</dbReference>
<evidence type="ECO:0000259" key="7">
    <source>
        <dbReference type="Pfam" id="PF17827"/>
    </source>
</evidence>
<sequence length="302" mass="32437">MNRALNEQLVLPRSATYTPRELFAWGRRALQAVNLEGAHADQDARELLEWVLGCDSLVSAPDQVGARAAERYRCAIASRRTSIPLQHITGRMYFRMLTLRAEPGVFVVRPETEMVAQHAIDAARTCSADEPVVVDLCTGSGAIALAVATEVPASRVLAVEIDEAACQLAARNIADIEPVRVHLVRADALSALVEYEGRADVVVSNPPYVPGSAHPTQREAQLDPPRALYGGGEDGLVIPRGIMTRARALLAPGGTLVMEHAESQAEDLVAYATAQGFTNVHTAPDLTGRPRMVIATAPVVEQ</sequence>
<comment type="catalytic activity">
    <reaction evidence="5">
        <text>L-glutaminyl-[peptide chain release factor] + S-adenosyl-L-methionine = N(5)-methyl-L-glutaminyl-[peptide chain release factor] + S-adenosyl-L-homocysteine + H(+)</text>
        <dbReference type="Rhea" id="RHEA:42896"/>
        <dbReference type="Rhea" id="RHEA-COMP:10271"/>
        <dbReference type="Rhea" id="RHEA-COMP:10272"/>
        <dbReference type="ChEBI" id="CHEBI:15378"/>
        <dbReference type="ChEBI" id="CHEBI:30011"/>
        <dbReference type="ChEBI" id="CHEBI:57856"/>
        <dbReference type="ChEBI" id="CHEBI:59789"/>
        <dbReference type="ChEBI" id="CHEBI:61891"/>
        <dbReference type="EC" id="2.1.1.297"/>
    </reaction>
</comment>
<evidence type="ECO:0000256" key="2">
    <source>
        <dbReference type="ARBA" id="ARBA00022603"/>
    </source>
</evidence>
<dbReference type="PROSITE" id="PS00092">
    <property type="entry name" value="N6_MTASE"/>
    <property type="match status" value="1"/>
</dbReference>
<evidence type="ECO:0000313" key="9">
    <source>
        <dbReference type="Proteomes" id="UP000198976"/>
    </source>
</evidence>
<dbReference type="InterPro" id="IPR004556">
    <property type="entry name" value="HemK-like"/>
</dbReference>
<keyword evidence="4" id="KW-0949">S-adenosyl-L-methionine</keyword>
<evidence type="ECO:0000256" key="3">
    <source>
        <dbReference type="ARBA" id="ARBA00022679"/>
    </source>
</evidence>
<evidence type="ECO:0000313" key="8">
    <source>
        <dbReference type="EMBL" id="SDT97523.1"/>
    </source>
</evidence>
<dbReference type="Gene3D" id="3.40.50.150">
    <property type="entry name" value="Vaccinia Virus protein VP39"/>
    <property type="match status" value="1"/>
</dbReference>
<dbReference type="CDD" id="cd02440">
    <property type="entry name" value="AdoMet_MTases"/>
    <property type="match status" value="1"/>
</dbReference>
<dbReference type="InterPro" id="IPR029063">
    <property type="entry name" value="SAM-dependent_MTases_sf"/>
</dbReference>
<keyword evidence="3" id="KW-0808">Transferase</keyword>
<organism evidence="8 9">
    <name type="scientific">Schaalia radingae</name>
    <dbReference type="NCBI Taxonomy" id="131110"/>
    <lineage>
        <taxon>Bacteria</taxon>
        <taxon>Bacillati</taxon>
        <taxon>Actinomycetota</taxon>
        <taxon>Actinomycetes</taxon>
        <taxon>Actinomycetales</taxon>
        <taxon>Actinomycetaceae</taxon>
        <taxon>Schaalia</taxon>
    </lineage>
</organism>
<dbReference type="NCBIfam" id="TIGR03534">
    <property type="entry name" value="RF_mod_PrmC"/>
    <property type="match status" value="1"/>
</dbReference>
<dbReference type="PANTHER" id="PTHR18895:SF74">
    <property type="entry name" value="MTRF1L RELEASE FACTOR GLUTAMINE METHYLTRANSFERASE"/>
    <property type="match status" value="1"/>
</dbReference>